<name>A0A382SPX9_9ZZZZ</name>
<protein>
    <submittedName>
        <fullName evidence="1">Uncharacterized protein</fullName>
    </submittedName>
</protein>
<reference evidence="1" key="1">
    <citation type="submission" date="2018-05" db="EMBL/GenBank/DDBJ databases">
        <authorList>
            <person name="Lanie J.A."/>
            <person name="Ng W.-L."/>
            <person name="Kazmierczak K.M."/>
            <person name="Andrzejewski T.M."/>
            <person name="Davidsen T.M."/>
            <person name="Wayne K.J."/>
            <person name="Tettelin H."/>
            <person name="Glass J.I."/>
            <person name="Rusch D."/>
            <person name="Podicherti R."/>
            <person name="Tsui H.-C.T."/>
            <person name="Winkler M.E."/>
        </authorList>
    </citation>
    <scope>NUCLEOTIDE SEQUENCE</scope>
</reference>
<dbReference type="EMBL" id="UINC01130262">
    <property type="protein sequence ID" value="SVD11218.1"/>
    <property type="molecule type" value="Genomic_DNA"/>
</dbReference>
<sequence>KLTGYQIIHFVEQHLIILIFIY</sequence>
<feature type="non-terminal residue" evidence="1">
    <location>
        <position position="1"/>
    </location>
</feature>
<dbReference type="AlphaFoldDB" id="A0A382SPX9"/>
<proteinExistence type="predicted"/>
<accession>A0A382SPX9</accession>
<gene>
    <name evidence="1" type="ORF">METZ01_LOCUS364072</name>
</gene>
<evidence type="ECO:0000313" key="1">
    <source>
        <dbReference type="EMBL" id="SVD11218.1"/>
    </source>
</evidence>
<organism evidence="1">
    <name type="scientific">marine metagenome</name>
    <dbReference type="NCBI Taxonomy" id="408172"/>
    <lineage>
        <taxon>unclassified sequences</taxon>
        <taxon>metagenomes</taxon>
        <taxon>ecological metagenomes</taxon>
    </lineage>
</organism>
<feature type="non-terminal residue" evidence="1">
    <location>
        <position position="22"/>
    </location>
</feature>